<evidence type="ECO:0000313" key="2">
    <source>
        <dbReference type="EMBL" id="GMI04850.1"/>
    </source>
</evidence>
<accession>A0A9W7C898</accession>
<comment type="caution">
    <text evidence="2">The sequence shown here is derived from an EMBL/GenBank/DDBJ whole genome shotgun (WGS) entry which is preliminary data.</text>
</comment>
<sequence>MFPGGPQAPLRAASGANYASFADVSGGNLPSNNQPFPSEIDLNDFPSLGGGPISSPGPGGLQSGLQGSGHSNLPKGGPNGSGPPSNPGQQPGQQQQQQQQMGQQMGQQQMGQQQMGQQQMGQQQMGQQQMGQQAMYRNMAMGGVGGGVGGQGLGQKFQMATEDFPALGGGKGGGLVGGQQMGSSNLNNGSLGSHHPVGVGVLGVGSSSPVVTSSSSVAGVGGGVVGVGGVAVGGLIGSGGVGSSVGGLSSSSPPAPDGPGGTGAARAGGSSSQPGLGHSGLNPNPHSAGKSGPSGTPLGLVGSQTNSNNTSNMTGPSQYGNLGGIQGQGGPPPRAGNLPGGYPLAVGGVGPQQHHLGGPGVNVSQ</sequence>
<reference evidence="2" key="1">
    <citation type="submission" date="2022-07" db="EMBL/GenBank/DDBJ databases">
        <title>Genome analysis of Parmales, a sister group of diatoms, reveals the evolutionary specialization of diatoms from phago-mixotrophs to photoautotrophs.</title>
        <authorList>
            <person name="Ban H."/>
            <person name="Sato S."/>
            <person name="Yoshikawa S."/>
            <person name="Kazumasa Y."/>
            <person name="Nakamura Y."/>
            <person name="Ichinomiya M."/>
            <person name="Saitoh K."/>
            <person name="Sato N."/>
            <person name="Blanc-Mathieu R."/>
            <person name="Endo H."/>
            <person name="Kuwata A."/>
            <person name="Ogata H."/>
        </authorList>
    </citation>
    <scope>NUCLEOTIDE SEQUENCE</scope>
</reference>
<feature type="compositionally biased region" description="Low complexity" evidence="1">
    <location>
        <begin position="87"/>
        <end position="130"/>
    </location>
</feature>
<evidence type="ECO:0000313" key="3">
    <source>
        <dbReference type="Proteomes" id="UP001165082"/>
    </source>
</evidence>
<gene>
    <name evidence="2" type="ORF">TrRE_jg7425</name>
</gene>
<organism evidence="2 3">
    <name type="scientific">Triparma retinervis</name>
    <dbReference type="NCBI Taxonomy" id="2557542"/>
    <lineage>
        <taxon>Eukaryota</taxon>
        <taxon>Sar</taxon>
        <taxon>Stramenopiles</taxon>
        <taxon>Ochrophyta</taxon>
        <taxon>Bolidophyceae</taxon>
        <taxon>Parmales</taxon>
        <taxon>Triparmaceae</taxon>
        <taxon>Triparma</taxon>
    </lineage>
</organism>
<dbReference type="Proteomes" id="UP001165082">
    <property type="component" value="Unassembled WGS sequence"/>
</dbReference>
<dbReference type="EMBL" id="BRXZ01000090">
    <property type="protein sequence ID" value="GMI04850.1"/>
    <property type="molecule type" value="Genomic_DNA"/>
</dbReference>
<feature type="region of interest" description="Disordered" evidence="1">
    <location>
        <begin position="20"/>
        <end position="130"/>
    </location>
</feature>
<dbReference type="AlphaFoldDB" id="A0A9W7C898"/>
<feature type="compositionally biased region" description="Gly residues" evidence="1">
    <location>
        <begin position="48"/>
        <end position="62"/>
    </location>
</feature>
<feature type="non-terminal residue" evidence="2">
    <location>
        <position position="365"/>
    </location>
</feature>
<keyword evidence="3" id="KW-1185">Reference proteome</keyword>
<proteinExistence type="predicted"/>
<name>A0A9W7C898_9STRA</name>
<protein>
    <submittedName>
        <fullName evidence="2">Uncharacterized protein</fullName>
    </submittedName>
</protein>
<feature type="region of interest" description="Disordered" evidence="1">
    <location>
        <begin position="243"/>
        <end position="365"/>
    </location>
</feature>
<evidence type="ECO:0000256" key="1">
    <source>
        <dbReference type="SAM" id="MobiDB-lite"/>
    </source>
</evidence>